<organism evidence="2 3">
    <name type="scientific">Mycolicibacterium vanbaalenii</name>
    <name type="common">Mycobacterium vanbaalenii</name>
    <dbReference type="NCBI Taxonomy" id="110539"/>
    <lineage>
        <taxon>Bacteria</taxon>
        <taxon>Bacillati</taxon>
        <taxon>Actinomycetota</taxon>
        <taxon>Actinomycetes</taxon>
        <taxon>Mycobacteriales</taxon>
        <taxon>Mycobacteriaceae</taxon>
        <taxon>Mycolicibacterium</taxon>
    </lineage>
</organism>
<sequence>MGRLRSLACRPKLYQKFMLVSVIVGRPMPRTEFHRDLSVKAAPVDAWTALVDVLRLVGWVSVVEDAVELEPLSKYTAVLMDRLGPFKLRANLDVTVSDVVSGQSLKVKAIGEDRQVGSRLLVVATMQERPEQDGSTIVVDGVWAWPSKSTRNRIRHGGPVGHLCRPRLLPSTPKRWRGRTSARRLRVWGRRCSRSWCTTVPSSPTPTWSTAGCRGPATWPGEST</sequence>
<dbReference type="InterPro" id="IPR023393">
    <property type="entry name" value="START-like_dom_sf"/>
</dbReference>
<accession>A0A5S9R5H3</accession>
<proteinExistence type="predicted"/>
<name>A0A5S9R5H3_MYCVN</name>
<feature type="region of interest" description="Disordered" evidence="1">
    <location>
        <begin position="201"/>
        <end position="224"/>
    </location>
</feature>
<evidence type="ECO:0000313" key="2">
    <source>
        <dbReference type="EMBL" id="CAA0128093.1"/>
    </source>
</evidence>
<keyword evidence="3" id="KW-1185">Reference proteome</keyword>
<gene>
    <name evidence="2" type="ORF">AELLOGFF_05421</name>
</gene>
<evidence type="ECO:0000313" key="3">
    <source>
        <dbReference type="Proteomes" id="UP000430146"/>
    </source>
</evidence>
<dbReference type="AlphaFoldDB" id="A0A5S9R5H3"/>
<evidence type="ECO:0000256" key="1">
    <source>
        <dbReference type="SAM" id="MobiDB-lite"/>
    </source>
</evidence>
<dbReference type="SUPFAM" id="SSF55961">
    <property type="entry name" value="Bet v1-like"/>
    <property type="match status" value="1"/>
</dbReference>
<dbReference type="Gene3D" id="3.30.530.20">
    <property type="match status" value="1"/>
</dbReference>
<protein>
    <submittedName>
        <fullName evidence="2">Uncharacterized protein</fullName>
    </submittedName>
</protein>
<reference evidence="2 3" key="1">
    <citation type="submission" date="2019-11" db="EMBL/GenBank/DDBJ databases">
        <authorList>
            <person name="Holert J."/>
        </authorList>
    </citation>
    <scope>NUCLEOTIDE SEQUENCE [LARGE SCALE GENOMIC DNA]</scope>
    <source>
        <strain evidence="2">BC8_1</strain>
    </source>
</reference>
<feature type="compositionally biased region" description="Low complexity" evidence="1">
    <location>
        <begin position="201"/>
        <end position="210"/>
    </location>
</feature>
<dbReference type="Proteomes" id="UP000430146">
    <property type="component" value="Unassembled WGS sequence"/>
</dbReference>
<dbReference type="EMBL" id="CACSIP010000033">
    <property type="protein sequence ID" value="CAA0128093.1"/>
    <property type="molecule type" value="Genomic_DNA"/>
</dbReference>